<evidence type="ECO:0000313" key="1">
    <source>
        <dbReference type="EMBL" id="KAJ2990726.1"/>
    </source>
</evidence>
<organism evidence="1 2">
    <name type="scientific">Trametes sanguinea</name>
    <dbReference type="NCBI Taxonomy" id="158606"/>
    <lineage>
        <taxon>Eukaryota</taxon>
        <taxon>Fungi</taxon>
        <taxon>Dikarya</taxon>
        <taxon>Basidiomycota</taxon>
        <taxon>Agaricomycotina</taxon>
        <taxon>Agaricomycetes</taxon>
        <taxon>Polyporales</taxon>
        <taxon>Polyporaceae</taxon>
        <taxon>Trametes</taxon>
    </lineage>
</organism>
<comment type="caution">
    <text evidence="1">The sequence shown here is derived from an EMBL/GenBank/DDBJ whole genome shotgun (WGS) entry which is preliminary data.</text>
</comment>
<proteinExistence type="predicted"/>
<reference evidence="1" key="1">
    <citation type="submission" date="2022-08" db="EMBL/GenBank/DDBJ databases">
        <title>Genome Sequence of Pycnoporus sanguineus.</title>
        <authorList>
            <person name="Buettner E."/>
        </authorList>
    </citation>
    <scope>NUCLEOTIDE SEQUENCE</scope>
    <source>
        <strain evidence="1">CG-C14</strain>
    </source>
</reference>
<accession>A0ACC1PFE2</accession>
<sequence length="132" mass="13768">MNGLWLCLTRNLWTSLNDLASARGQPVGRAEEGKDGLYEAIDGCLELDADLIARLGDLLADGDEDGGATLGEAEACQSVDLQGRATRDETHGEKKAEGACGLFEADDGAKAEDVDAELKELVGGLACEAEDG</sequence>
<keyword evidence="2" id="KW-1185">Reference proteome</keyword>
<name>A0ACC1PFE2_9APHY</name>
<evidence type="ECO:0000313" key="2">
    <source>
        <dbReference type="Proteomes" id="UP001144978"/>
    </source>
</evidence>
<gene>
    <name evidence="1" type="ORF">NUW54_g8390</name>
</gene>
<dbReference type="EMBL" id="JANSHE010002592">
    <property type="protein sequence ID" value="KAJ2990726.1"/>
    <property type="molecule type" value="Genomic_DNA"/>
</dbReference>
<protein>
    <submittedName>
        <fullName evidence="1">Uncharacterized protein</fullName>
    </submittedName>
</protein>
<dbReference type="Proteomes" id="UP001144978">
    <property type="component" value="Unassembled WGS sequence"/>
</dbReference>